<dbReference type="AlphaFoldDB" id="A0A0D7CH58"/>
<proteinExistence type="predicted"/>
<dbReference type="Proteomes" id="UP000032458">
    <property type="component" value="Unassembled WGS sequence"/>
</dbReference>
<dbReference type="RefSeq" id="WP_044366830.1">
    <property type="nucleotide sequence ID" value="NZ_JRKI01000033.1"/>
</dbReference>
<sequence length="174" mass="18926">ADQPDVHRCVGAYRDALAHLPGLDPIPDQWLHLTMQGLGFTHDVEERDVQAVVNAARPRLAALPPLHLTLYGVTISPEAVLIPAQPEDDVAAVRSSLRAAIAEVWPTVPEADGFRPHVSVAYSNANAPSEPVRQAAETVNAPPATVRIATADLIVIHRDRQMYEWETYAQIPIG</sequence>
<evidence type="ECO:0000313" key="1">
    <source>
        <dbReference type="EMBL" id="KIZ15609.1"/>
    </source>
</evidence>
<dbReference type="PATRIC" id="fig|1240678.4.peg.5447"/>
<dbReference type="Gene3D" id="3.90.1140.10">
    <property type="entry name" value="Cyclic phosphodiesterase"/>
    <property type="match status" value="1"/>
</dbReference>
<keyword evidence="2" id="KW-1185">Reference proteome</keyword>
<name>A0A0D7CH58_9ACTN</name>
<organism evidence="1 2">
    <name type="scientific">Streptomyces natalensis ATCC 27448</name>
    <dbReference type="NCBI Taxonomy" id="1240678"/>
    <lineage>
        <taxon>Bacteria</taxon>
        <taxon>Bacillati</taxon>
        <taxon>Actinomycetota</taxon>
        <taxon>Actinomycetes</taxon>
        <taxon>Kitasatosporales</taxon>
        <taxon>Streptomycetaceae</taxon>
        <taxon>Streptomyces</taxon>
    </lineage>
</organism>
<protein>
    <recommendedName>
        <fullName evidence="3">2'-5' RNA ligase family protein</fullName>
    </recommendedName>
</protein>
<accession>A0A0D7CH58</accession>
<evidence type="ECO:0000313" key="2">
    <source>
        <dbReference type="Proteomes" id="UP000032458"/>
    </source>
</evidence>
<comment type="caution">
    <text evidence="1">The sequence shown here is derived from an EMBL/GenBank/DDBJ whole genome shotgun (WGS) entry which is preliminary data.</text>
</comment>
<dbReference type="EMBL" id="JRKI01000033">
    <property type="protein sequence ID" value="KIZ15609.1"/>
    <property type="molecule type" value="Genomic_DNA"/>
</dbReference>
<dbReference type="Pfam" id="PF13563">
    <property type="entry name" value="2_5_RNA_ligase2"/>
    <property type="match status" value="1"/>
</dbReference>
<dbReference type="SUPFAM" id="SSF55144">
    <property type="entry name" value="LigT-like"/>
    <property type="match status" value="1"/>
</dbReference>
<evidence type="ECO:0008006" key="3">
    <source>
        <dbReference type="Google" id="ProtNLM"/>
    </source>
</evidence>
<reference evidence="1 2" key="1">
    <citation type="submission" date="2014-09" db="EMBL/GenBank/DDBJ databases">
        <title>Draft genome sequence of Streptomyces natalensis ATCC 27448, producer of the antifungal pimaricin.</title>
        <authorList>
            <person name="Mendes M.V."/>
            <person name="Beites T."/>
            <person name="Pires S."/>
            <person name="Santos C.L."/>
            <person name="Moradas-Ferreira P."/>
        </authorList>
    </citation>
    <scope>NUCLEOTIDE SEQUENCE [LARGE SCALE GENOMIC DNA]</scope>
    <source>
        <strain evidence="1 2">ATCC 27448</strain>
    </source>
</reference>
<dbReference type="InterPro" id="IPR009097">
    <property type="entry name" value="Cyclic_Pdiesterase"/>
</dbReference>
<gene>
    <name evidence="1" type="ORF">SNA_25590</name>
</gene>
<feature type="non-terminal residue" evidence="1">
    <location>
        <position position="1"/>
    </location>
</feature>